<reference evidence="3" key="1">
    <citation type="submission" date="2015-01" db="EMBL/GenBank/DDBJ databases">
        <authorList>
            <person name="MANFREDI Pablo"/>
        </authorList>
    </citation>
    <scope>NUCLEOTIDE SEQUENCE [LARGE SCALE GENOMIC DNA]</scope>
    <source>
        <strain evidence="3">Cc11</strain>
    </source>
</reference>
<evidence type="ECO:0000313" key="2">
    <source>
        <dbReference type="EMBL" id="CEN52712.1"/>
    </source>
</evidence>
<evidence type="ECO:0000256" key="1">
    <source>
        <dbReference type="SAM" id="MobiDB-lite"/>
    </source>
</evidence>
<name>A0A0B7IRS8_9FLAO</name>
<gene>
    <name evidence="2" type="ORF">CCAN11_2490048</name>
</gene>
<accession>A0A0B7IRS8</accession>
<dbReference type="AlphaFoldDB" id="A0A0B7IRS8"/>
<organism evidence="2 3">
    <name type="scientific">Capnocytophaga canimorsus</name>
    <dbReference type="NCBI Taxonomy" id="28188"/>
    <lineage>
        <taxon>Bacteria</taxon>
        <taxon>Pseudomonadati</taxon>
        <taxon>Bacteroidota</taxon>
        <taxon>Flavobacteriia</taxon>
        <taxon>Flavobacteriales</taxon>
        <taxon>Flavobacteriaceae</taxon>
        <taxon>Capnocytophaga</taxon>
    </lineage>
</organism>
<dbReference type="Proteomes" id="UP000039370">
    <property type="component" value="Unassembled WGS sequence"/>
</dbReference>
<protein>
    <submittedName>
        <fullName evidence="2">Uncharacterized protein</fullName>
    </submittedName>
</protein>
<sequence>MENNASNVEIVRTNKKKLRDVEEDLET</sequence>
<evidence type="ECO:0000313" key="3">
    <source>
        <dbReference type="Proteomes" id="UP000039370"/>
    </source>
</evidence>
<proteinExistence type="predicted"/>
<dbReference type="EMBL" id="CDOK01000167">
    <property type="protein sequence ID" value="CEN52712.1"/>
    <property type="molecule type" value="Genomic_DNA"/>
</dbReference>
<feature type="region of interest" description="Disordered" evidence="1">
    <location>
        <begin position="1"/>
        <end position="27"/>
    </location>
</feature>